<dbReference type="InterPro" id="IPR035513">
    <property type="entry name" value="Invertase/methylesterase_inhib"/>
</dbReference>
<feature type="signal peptide" evidence="4">
    <location>
        <begin position="1"/>
        <end position="20"/>
    </location>
</feature>
<dbReference type="Proteomes" id="UP000030748">
    <property type="component" value="Unassembled WGS sequence"/>
</dbReference>
<dbReference type="NCBIfam" id="TIGR01614">
    <property type="entry name" value="PME_inhib"/>
    <property type="match status" value="1"/>
</dbReference>
<dbReference type="OMA" id="CEIEFPT"/>
<evidence type="ECO:0000256" key="3">
    <source>
        <dbReference type="ARBA" id="ARBA00038471"/>
    </source>
</evidence>
<keyword evidence="2" id="KW-1015">Disulfide bond</keyword>
<dbReference type="KEGG" id="egt:105962330"/>
<evidence type="ECO:0000256" key="4">
    <source>
        <dbReference type="SAM" id="SignalP"/>
    </source>
</evidence>
<dbReference type="Gene3D" id="1.20.140.40">
    <property type="entry name" value="Invertase/pectin methylesterase inhibitor family protein"/>
    <property type="match status" value="1"/>
</dbReference>
<dbReference type="Pfam" id="PF04043">
    <property type="entry name" value="PMEI"/>
    <property type="match status" value="1"/>
</dbReference>
<dbReference type="AlphaFoldDB" id="A0A022RY88"/>
<dbReference type="SUPFAM" id="SSF101148">
    <property type="entry name" value="Plant invertase/pectin methylesterase inhibitor"/>
    <property type="match status" value="1"/>
</dbReference>
<proteinExistence type="inferred from homology"/>
<dbReference type="PANTHER" id="PTHR35357">
    <property type="entry name" value="OS02G0537100 PROTEIN"/>
    <property type="match status" value="1"/>
</dbReference>
<evidence type="ECO:0000313" key="7">
    <source>
        <dbReference type="Proteomes" id="UP000030748"/>
    </source>
</evidence>
<dbReference type="GO" id="GO:0009505">
    <property type="term" value="C:plant-type cell wall"/>
    <property type="evidence" value="ECO:0000318"/>
    <property type="project" value="GO_Central"/>
</dbReference>
<gene>
    <name evidence="6" type="ORF">MIMGU_mgv1a014923mg</name>
</gene>
<feature type="domain" description="Pectinesterase inhibitor" evidence="5">
    <location>
        <begin position="29"/>
        <end position="169"/>
    </location>
</feature>
<evidence type="ECO:0000256" key="1">
    <source>
        <dbReference type="ARBA" id="ARBA00022729"/>
    </source>
</evidence>
<name>A0A022RY88_ERYGU</name>
<keyword evidence="1 4" id="KW-0732">Signal</keyword>
<dbReference type="FunFam" id="1.20.140.40:FF:000009">
    <property type="entry name" value="Invertase/pectin methylesterase inhibitor family protein"/>
    <property type="match status" value="1"/>
</dbReference>
<protein>
    <recommendedName>
        <fullName evidence="5">Pectinesterase inhibitor domain-containing protein</fullName>
    </recommendedName>
</protein>
<reference evidence="6 7" key="1">
    <citation type="journal article" date="2013" name="Proc. Natl. Acad. Sci. U.S.A.">
        <title>Fine-scale variation in meiotic recombination in Mimulus inferred from population shotgun sequencing.</title>
        <authorList>
            <person name="Hellsten U."/>
            <person name="Wright K.M."/>
            <person name="Jenkins J."/>
            <person name="Shu S."/>
            <person name="Yuan Y."/>
            <person name="Wessler S.R."/>
            <person name="Schmutz J."/>
            <person name="Willis J.H."/>
            <person name="Rokhsar D.S."/>
        </authorList>
    </citation>
    <scope>NUCLEOTIDE SEQUENCE [LARGE SCALE GENOMIC DNA]</scope>
    <source>
        <strain evidence="7">cv. DUN x IM62</strain>
    </source>
</reference>
<dbReference type="PANTHER" id="PTHR35357:SF8">
    <property type="entry name" value="OS01G0111000 PROTEIN"/>
    <property type="match status" value="1"/>
</dbReference>
<dbReference type="EMBL" id="KI630180">
    <property type="protein sequence ID" value="EYU45482.1"/>
    <property type="molecule type" value="Genomic_DNA"/>
</dbReference>
<evidence type="ECO:0000256" key="2">
    <source>
        <dbReference type="ARBA" id="ARBA00023157"/>
    </source>
</evidence>
<accession>A0A022RY88</accession>
<sequence>MKSPIISISVFLVITTLSSSVSVDTMAKSQQNLIESTCKNTPIYELCIATLRADPGSDAADVAGLALIMIGAVEAKSKEALSAVKKLLKGGGGGDREALKQCKDKYKAVLEGDVPVAKRAVRGNPKFAEGGMADAKVEADDCEDAFGGKSPLTKVNGDVRDLAVVARAIIRNLL</sequence>
<evidence type="ECO:0000259" key="5">
    <source>
        <dbReference type="SMART" id="SM00856"/>
    </source>
</evidence>
<dbReference type="CDD" id="cd15796">
    <property type="entry name" value="CIF_like"/>
    <property type="match status" value="1"/>
</dbReference>
<dbReference type="STRING" id="4155.A0A022RY88"/>
<keyword evidence="7" id="KW-1185">Reference proteome</keyword>
<feature type="chain" id="PRO_5001505281" description="Pectinesterase inhibitor domain-containing protein" evidence="4">
    <location>
        <begin position="21"/>
        <end position="174"/>
    </location>
</feature>
<dbReference type="InterPro" id="IPR006501">
    <property type="entry name" value="Pectinesterase_inhib_dom"/>
</dbReference>
<dbReference type="GO" id="GO:0009827">
    <property type="term" value="P:plant-type cell wall modification"/>
    <property type="evidence" value="ECO:0000318"/>
    <property type="project" value="GO_Central"/>
</dbReference>
<comment type="similarity">
    <text evidence="3">Belongs to the PMEI family.</text>
</comment>
<dbReference type="GO" id="GO:0004857">
    <property type="term" value="F:enzyme inhibitor activity"/>
    <property type="evidence" value="ECO:0000318"/>
    <property type="project" value="GO_Central"/>
</dbReference>
<dbReference type="eggNOG" id="ENOG502S67R">
    <property type="taxonomic scope" value="Eukaryota"/>
</dbReference>
<dbReference type="OrthoDB" id="1918674at2759"/>
<organism evidence="6 7">
    <name type="scientific">Erythranthe guttata</name>
    <name type="common">Yellow monkey flower</name>
    <name type="synonym">Mimulus guttatus</name>
    <dbReference type="NCBI Taxonomy" id="4155"/>
    <lineage>
        <taxon>Eukaryota</taxon>
        <taxon>Viridiplantae</taxon>
        <taxon>Streptophyta</taxon>
        <taxon>Embryophyta</taxon>
        <taxon>Tracheophyta</taxon>
        <taxon>Spermatophyta</taxon>
        <taxon>Magnoliopsida</taxon>
        <taxon>eudicotyledons</taxon>
        <taxon>Gunneridae</taxon>
        <taxon>Pentapetalae</taxon>
        <taxon>asterids</taxon>
        <taxon>lamiids</taxon>
        <taxon>Lamiales</taxon>
        <taxon>Phrymaceae</taxon>
        <taxon>Erythranthe</taxon>
    </lineage>
</organism>
<evidence type="ECO:0000313" key="6">
    <source>
        <dbReference type="EMBL" id="EYU45482.1"/>
    </source>
</evidence>
<dbReference type="PhylomeDB" id="A0A022RY88"/>
<dbReference type="InterPro" id="IPR034087">
    <property type="entry name" value="C/VIF1"/>
</dbReference>
<dbReference type="SMART" id="SM00856">
    <property type="entry name" value="PMEI"/>
    <property type="match status" value="1"/>
</dbReference>